<keyword evidence="1" id="KW-0472">Membrane</keyword>
<name>A0A7G1KFN3_9NOCA</name>
<organism evidence="2 3">
    <name type="scientific">Nocardia wallacei</name>
    <dbReference type="NCBI Taxonomy" id="480035"/>
    <lineage>
        <taxon>Bacteria</taxon>
        <taxon>Bacillati</taxon>
        <taxon>Actinomycetota</taxon>
        <taxon>Actinomycetes</taxon>
        <taxon>Mycobacteriales</taxon>
        <taxon>Nocardiaceae</taxon>
        <taxon>Nocardia</taxon>
    </lineage>
</organism>
<dbReference type="EMBL" id="AP023396">
    <property type="protein sequence ID" value="BCK54017.1"/>
    <property type="molecule type" value="Genomic_DNA"/>
</dbReference>
<sequence length="134" mass="14209">MYMYKSLLVLAAIYLGVIGLSLVLVPVQFGVDAVPEDATPQLISLLRLLGGPMLGIAVLNWMARRAAPTAIRDTVLLANLVGFGVVAANDVWGVATGEARDLAKLFLLVHLAFVAAFGTAWVRAGRNRLPAVRG</sequence>
<keyword evidence="1" id="KW-1133">Transmembrane helix</keyword>
<feature type="transmembrane region" description="Helical" evidence="1">
    <location>
        <begin position="75"/>
        <end position="93"/>
    </location>
</feature>
<gene>
    <name evidence="2" type="ORF">NWFMUON74_17890</name>
</gene>
<feature type="transmembrane region" description="Helical" evidence="1">
    <location>
        <begin position="105"/>
        <end position="124"/>
    </location>
</feature>
<protein>
    <submittedName>
        <fullName evidence="2">Uncharacterized protein</fullName>
    </submittedName>
</protein>
<accession>A0A7G1KFN3</accession>
<keyword evidence="1" id="KW-0812">Transmembrane</keyword>
<dbReference type="KEGG" id="nwl:NWFMUON74_17890"/>
<keyword evidence="3" id="KW-1185">Reference proteome</keyword>
<feature type="transmembrane region" description="Helical" evidence="1">
    <location>
        <begin position="43"/>
        <end position="63"/>
    </location>
</feature>
<dbReference type="Proteomes" id="UP000516173">
    <property type="component" value="Chromosome"/>
</dbReference>
<proteinExistence type="predicted"/>
<dbReference type="AlphaFoldDB" id="A0A7G1KFN3"/>
<evidence type="ECO:0000313" key="3">
    <source>
        <dbReference type="Proteomes" id="UP000516173"/>
    </source>
</evidence>
<evidence type="ECO:0000313" key="2">
    <source>
        <dbReference type="EMBL" id="BCK54017.1"/>
    </source>
</evidence>
<evidence type="ECO:0000256" key="1">
    <source>
        <dbReference type="SAM" id="Phobius"/>
    </source>
</evidence>
<reference evidence="2 3" key="1">
    <citation type="submission" date="2020-08" db="EMBL/GenBank/DDBJ databases">
        <title>Genome Sequencing of Nocardia wallacei strain FMUON74 and assembly.</title>
        <authorList>
            <person name="Toyokawa M."/>
            <person name="Uesaka K."/>
        </authorList>
    </citation>
    <scope>NUCLEOTIDE SEQUENCE [LARGE SCALE GENOMIC DNA]</scope>
    <source>
        <strain evidence="2 3">FMUON74</strain>
    </source>
</reference>